<dbReference type="Gene3D" id="3.40.50.880">
    <property type="match status" value="1"/>
</dbReference>
<dbReference type="GO" id="GO:0019172">
    <property type="term" value="F:glyoxalase III activity"/>
    <property type="evidence" value="ECO:0007669"/>
    <property type="project" value="TreeGrafter"/>
</dbReference>
<dbReference type="InterPro" id="IPR029062">
    <property type="entry name" value="Class_I_gatase-like"/>
</dbReference>
<evidence type="ECO:0000313" key="5">
    <source>
        <dbReference type="EMBL" id="KAF2076830.1"/>
    </source>
</evidence>
<accession>A0A8J4V188</accession>
<dbReference type="GO" id="GO:0005737">
    <property type="term" value="C:cytoplasm"/>
    <property type="evidence" value="ECO:0007669"/>
    <property type="project" value="TreeGrafter"/>
</dbReference>
<sequence>MKVLFALTSHGELGKSNRQTGWYLSEAAHPWKALHERGIHVDFVSPRGGACPLDPTSFDLSDPVCKQFWEDPEVQRRLMNTITANQVDANSCQAIHFVGGHGVMWDFPSNIPLANLAARIYEHGGIISSVCHGAAGLLNLKVQGNYIVRGKKVACFTNAEEDAVDCTKWVPYSLENCMKERGALVQVGDKWTSNVIVDGRVITGQNPQSATELGKKLVELLNGSLPSQ</sequence>
<gene>
    <name evidence="5" type="ORF">CYY_001858</name>
</gene>
<dbReference type="PANTHER" id="PTHR48094:SF11">
    <property type="entry name" value="GLUTATHIONE-INDEPENDENT GLYOXALASE HSP31-RELATED"/>
    <property type="match status" value="1"/>
</dbReference>
<keyword evidence="1" id="KW-0346">Stress response</keyword>
<keyword evidence="6" id="KW-1185">Reference proteome</keyword>
<dbReference type="PANTHER" id="PTHR48094">
    <property type="entry name" value="PROTEIN/NUCLEIC ACID DEGLYCASE DJ-1-RELATED"/>
    <property type="match status" value="1"/>
</dbReference>
<name>A0A8J4V188_9MYCE</name>
<dbReference type="InterPro" id="IPR002818">
    <property type="entry name" value="DJ-1/PfpI"/>
</dbReference>
<dbReference type="CDD" id="cd03141">
    <property type="entry name" value="GATase1_Hsp31_like"/>
    <property type="match status" value="1"/>
</dbReference>
<proteinExistence type="inferred from homology"/>
<dbReference type="SUPFAM" id="SSF52317">
    <property type="entry name" value="Class I glutamine amidotransferase-like"/>
    <property type="match status" value="1"/>
</dbReference>
<dbReference type="GO" id="GO:0019243">
    <property type="term" value="P:methylglyoxal catabolic process to D-lactate via S-lactoyl-glutathione"/>
    <property type="evidence" value="ECO:0007669"/>
    <property type="project" value="TreeGrafter"/>
</dbReference>
<feature type="domain" description="DJ-1/PfpI" evidence="4">
    <location>
        <begin position="25"/>
        <end position="219"/>
    </location>
</feature>
<dbReference type="Proteomes" id="UP000695562">
    <property type="component" value="Unassembled WGS sequence"/>
</dbReference>
<dbReference type="EMBL" id="AJWJ01000047">
    <property type="protein sequence ID" value="KAF2076830.1"/>
    <property type="molecule type" value="Genomic_DNA"/>
</dbReference>
<dbReference type="OrthoDB" id="543156at2759"/>
<reference evidence="5" key="1">
    <citation type="submission" date="2020-01" db="EMBL/GenBank/DDBJ databases">
        <title>Development of genomics and gene disruption for Polysphondylium violaceum indicates a role for the polyketide synthase stlB in stalk morphogenesis.</title>
        <authorList>
            <person name="Narita B."/>
            <person name="Kawabe Y."/>
            <person name="Kin K."/>
            <person name="Saito T."/>
            <person name="Gibbs R."/>
            <person name="Kuspa A."/>
            <person name="Muzny D."/>
            <person name="Queller D."/>
            <person name="Richards S."/>
            <person name="Strassman J."/>
            <person name="Sucgang R."/>
            <person name="Worley K."/>
            <person name="Schaap P."/>
        </authorList>
    </citation>
    <scope>NUCLEOTIDE SEQUENCE</scope>
    <source>
        <strain evidence="5">QSvi11</strain>
    </source>
</reference>
<evidence type="ECO:0000313" key="6">
    <source>
        <dbReference type="Proteomes" id="UP000695562"/>
    </source>
</evidence>
<dbReference type="Pfam" id="PF01965">
    <property type="entry name" value="DJ-1_PfpI"/>
    <property type="match status" value="1"/>
</dbReference>
<keyword evidence="2" id="KW-0456">Lyase</keyword>
<organism evidence="5 6">
    <name type="scientific">Polysphondylium violaceum</name>
    <dbReference type="NCBI Taxonomy" id="133409"/>
    <lineage>
        <taxon>Eukaryota</taxon>
        <taxon>Amoebozoa</taxon>
        <taxon>Evosea</taxon>
        <taxon>Eumycetozoa</taxon>
        <taxon>Dictyostelia</taxon>
        <taxon>Dictyosteliales</taxon>
        <taxon>Dictyosteliaceae</taxon>
        <taxon>Polysphondylium</taxon>
    </lineage>
</organism>
<evidence type="ECO:0000256" key="1">
    <source>
        <dbReference type="ARBA" id="ARBA00023016"/>
    </source>
</evidence>
<comment type="caution">
    <text evidence="5">The sequence shown here is derived from an EMBL/GenBank/DDBJ whole genome shotgun (WGS) entry which is preliminary data.</text>
</comment>
<evidence type="ECO:0000259" key="4">
    <source>
        <dbReference type="Pfam" id="PF01965"/>
    </source>
</evidence>
<evidence type="ECO:0000256" key="2">
    <source>
        <dbReference type="ARBA" id="ARBA00023239"/>
    </source>
</evidence>
<evidence type="ECO:0000256" key="3">
    <source>
        <dbReference type="ARBA" id="ARBA00038493"/>
    </source>
</evidence>
<dbReference type="AlphaFoldDB" id="A0A8J4V188"/>
<comment type="similarity">
    <text evidence="3">Belongs to the peptidase C56 family. HSP31-like subfamily.</text>
</comment>
<dbReference type="InterPro" id="IPR050325">
    <property type="entry name" value="Prot/Nucl_acid_deglycase"/>
</dbReference>
<protein>
    <recommendedName>
        <fullName evidence="4">DJ-1/PfpI domain-containing protein</fullName>
    </recommendedName>
</protein>